<evidence type="ECO:0000256" key="2">
    <source>
        <dbReference type="SAM" id="Phobius"/>
    </source>
</evidence>
<gene>
    <name evidence="4" type="ORF">dnm_021280</name>
</gene>
<protein>
    <submittedName>
        <fullName evidence="4">Solute-binding protein family 3 domain-containing protein, MltF-like</fullName>
    </submittedName>
</protein>
<keyword evidence="2" id="KW-1133">Transmembrane helix</keyword>
<dbReference type="Pfam" id="PF00497">
    <property type="entry name" value="SBP_bac_3"/>
    <property type="match status" value="1"/>
</dbReference>
<evidence type="ECO:0000313" key="4">
    <source>
        <dbReference type="EMBL" id="QTA86110.1"/>
    </source>
</evidence>
<name>A0A975BJ96_9BACT</name>
<dbReference type="SMART" id="SM00062">
    <property type="entry name" value="PBPb"/>
    <property type="match status" value="1"/>
</dbReference>
<dbReference type="Gene3D" id="3.40.190.10">
    <property type="entry name" value="Periplasmic binding protein-like II"/>
    <property type="match status" value="2"/>
</dbReference>
<accession>A0A975BJ96</accession>
<keyword evidence="5" id="KW-1185">Reference proteome</keyword>
<evidence type="ECO:0000256" key="1">
    <source>
        <dbReference type="ARBA" id="ARBA00022729"/>
    </source>
</evidence>
<organism evidence="4 5">
    <name type="scientific">Desulfonema magnum</name>
    <dbReference type="NCBI Taxonomy" id="45655"/>
    <lineage>
        <taxon>Bacteria</taxon>
        <taxon>Pseudomonadati</taxon>
        <taxon>Thermodesulfobacteriota</taxon>
        <taxon>Desulfobacteria</taxon>
        <taxon>Desulfobacterales</taxon>
        <taxon>Desulfococcaceae</taxon>
        <taxon>Desulfonema</taxon>
    </lineage>
</organism>
<evidence type="ECO:0000259" key="3">
    <source>
        <dbReference type="SMART" id="SM00062"/>
    </source>
</evidence>
<sequence>MSEPLPDNRHKLQPKEGSMSIFSKTGFILFLTLSLSAFAFGQDIKIIHVVTPSWEGFTNKDGTGLFFDIVRKVYEPVGIKMKHEIVPWEHAETMVGSGKADAMLSVAVQNIGKEMLAPKYPMVIEYTVAVFKKSKIGEWRGLETLGGRQAIWIHGYDFHKNPNIRGIKLKWSEVDTHGQAWDMLKKDKTEVLMDALAGIEYYIRKNNIDFTPFGIEPLWGEKMYMAFSKSERSEKLIEIYDKRIMKLVNSGELKKIFEKWDLYPFPPDAWKE</sequence>
<evidence type="ECO:0000313" key="5">
    <source>
        <dbReference type="Proteomes" id="UP000663722"/>
    </source>
</evidence>
<feature type="domain" description="Solute-binding protein family 3/N-terminal" evidence="3">
    <location>
        <begin position="45"/>
        <end position="264"/>
    </location>
</feature>
<keyword evidence="2" id="KW-0472">Membrane</keyword>
<dbReference type="SUPFAM" id="SSF53850">
    <property type="entry name" value="Periplasmic binding protein-like II"/>
    <property type="match status" value="1"/>
</dbReference>
<dbReference type="EMBL" id="CP061800">
    <property type="protein sequence ID" value="QTA86110.1"/>
    <property type="molecule type" value="Genomic_DNA"/>
</dbReference>
<feature type="transmembrane region" description="Helical" evidence="2">
    <location>
        <begin position="21"/>
        <end position="41"/>
    </location>
</feature>
<dbReference type="KEGG" id="dmm:dnm_021280"/>
<reference evidence="4" key="1">
    <citation type="journal article" date="2021" name="Microb. Physiol.">
        <title>Proteogenomic Insights into the Physiology of Marine, Sulfate-Reducing, Filamentous Desulfonema limicola and Desulfonema magnum.</title>
        <authorList>
            <person name="Schnaars V."/>
            <person name="Wohlbrand L."/>
            <person name="Scheve S."/>
            <person name="Hinrichs C."/>
            <person name="Reinhardt R."/>
            <person name="Rabus R."/>
        </authorList>
    </citation>
    <scope>NUCLEOTIDE SEQUENCE</scope>
    <source>
        <strain evidence="4">4be13</strain>
    </source>
</reference>
<dbReference type="AlphaFoldDB" id="A0A975BJ96"/>
<dbReference type="PANTHER" id="PTHR35936">
    <property type="entry name" value="MEMBRANE-BOUND LYTIC MUREIN TRANSGLYCOSYLASE F"/>
    <property type="match status" value="1"/>
</dbReference>
<dbReference type="Proteomes" id="UP000663722">
    <property type="component" value="Chromosome"/>
</dbReference>
<dbReference type="PANTHER" id="PTHR35936:SF35">
    <property type="entry name" value="L-CYSTINE-BINDING PROTEIN TCYJ"/>
    <property type="match status" value="1"/>
</dbReference>
<dbReference type="InterPro" id="IPR001638">
    <property type="entry name" value="Solute-binding_3/MltF_N"/>
</dbReference>
<keyword evidence="1" id="KW-0732">Signal</keyword>
<keyword evidence="2" id="KW-0812">Transmembrane</keyword>
<proteinExistence type="predicted"/>